<dbReference type="SMART" id="SM00960">
    <property type="entry name" value="Robl_LC7"/>
    <property type="match status" value="1"/>
</dbReference>
<dbReference type="RefSeq" id="WP_150167864.1">
    <property type="nucleotide sequence ID" value="NZ_CP029193.1"/>
</dbReference>
<evidence type="ECO:0000256" key="1">
    <source>
        <dbReference type="SAM" id="MobiDB-lite"/>
    </source>
</evidence>
<dbReference type="Proteomes" id="UP000323046">
    <property type="component" value="Chromosome"/>
</dbReference>
<dbReference type="InterPro" id="IPR004942">
    <property type="entry name" value="Roadblock/LAMTOR2_dom"/>
</dbReference>
<dbReference type="Pfam" id="PF03259">
    <property type="entry name" value="Robl_LC7"/>
    <property type="match status" value="1"/>
</dbReference>
<organism evidence="3 4">
    <name type="scientific">Streptomyces venezuelae</name>
    <dbReference type="NCBI Taxonomy" id="54571"/>
    <lineage>
        <taxon>Bacteria</taxon>
        <taxon>Bacillati</taxon>
        <taxon>Actinomycetota</taxon>
        <taxon>Actinomycetes</taxon>
        <taxon>Kitasatosporales</taxon>
        <taxon>Streptomycetaceae</taxon>
        <taxon>Streptomyces</taxon>
    </lineage>
</organism>
<dbReference type="PANTHER" id="PTHR36222:SF1">
    <property type="entry name" value="SERINE PROTEASE INHIBITOR RV3364C"/>
    <property type="match status" value="1"/>
</dbReference>
<evidence type="ECO:0000313" key="4">
    <source>
        <dbReference type="Proteomes" id="UP000323046"/>
    </source>
</evidence>
<proteinExistence type="predicted"/>
<reference evidence="3 4" key="1">
    <citation type="submission" date="2018-05" db="EMBL/GenBank/DDBJ databases">
        <title>Streptomyces venezuelae.</title>
        <authorList>
            <person name="Kim W."/>
            <person name="Lee N."/>
            <person name="Cho B.-K."/>
        </authorList>
    </citation>
    <scope>NUCLEOTIDE SEQUENCE [LARGE SCALE GENOMIC DNA]</scope>
    <source>
        <strain evidence="3 4">ATCC 14583</strain>
    </source>
</reference>
<feature type="compositionally biased region" description="Polar residues" evidence="1">
    <location>
        <begin position="12"/>
        <end position="21"/>
    </location>
</feature>
<evidence type="ECO:0000259" key="2">
    <source>
        <dbReference type="SMART" id="SM00960"/>
    </source>
</evidence>
<gene>
    <name evidence="3" type="ORF">DEJ47_12720</name>
</gene>
<protein>
    <recommendedName>
        <fullName evidence="2">Roadblock/LAMTOR2 domain-containing protein</fullName>
    </recommendedName>
</protein>
<dbReference type="OrthoDB" id="4272914at2"/>
<dbReference type="PANTHER" id="PTHR36222">
    <property type="entry name" value="SERINE PROTEASE INHIBITOR RV3364C"/>
    <property type="match status" value="1"/>
</dbReference>
<feature type="region of interest" description="Disordered" evidence="1">
    <location>
        <begin position="1"/>
        <end position="21"/>
    </location>
</feature>
<dbReference type="Gene3D" id="3.30.450.30">
    <property type="entry name" value="Dynein light chain 2a, cytoplasmic"/>
    <property type="match status" value="1"/>
</dbReference>
<dbReference type="SUPFAM" id="SSF103196">
    <property type="entry name" value="Roadblock/LC7 domain"/>
    <property type="match status" value="1"/>
</dbReference>
<keyword evidence="4" id="KW-1185">Reference proteome</keyword>
<dbReference type="AlphaFoldDB" id="A0A5P2B9N4"/>
<dbReference type="EMBL" id="CP029193">
    <property type="protein sequence ID" value="QES27205.1"/>
    <property type="molecule type" value="Genomic_DNA"/>
</dbReference>
<accession>A0A5P2B9N4</accession>
<name>A0A5P2B9N4_STRVZ</name>
<dbReference type="InterPro" id="IPR053141">
    <property type="entry name" value="Mycobact_SerProt_Inhib_Rv3364c"/>
</dbReference>
<evidence type="ECO:0000313" key="3">
    <source>
        <dbReference type="EMBL" id="QES27205.1"/>
    </source>
</evidence>
<feature type="domain" description="Roadblock/LAMTOR2" evidence="2">
    <location>
        <begin position="31"/>
        <end position="134"/>
    </location>
</feature>
<sequence length="171" mass="18300">MSTHAELDTASEDTSTSQVEVTASGMRGDMQWLLKHFVAEVAGVTHAVLLSRDGLQLLDSEVDRDWADELSAALSGISAVAKNLTGPSHLKRPASQVIIERDDCLIFVQSAGSSTAFNNHPGSKVKDTILGVVATTEADAGSVGFEIGRLVQRFASYMQVPVRSRTDDEAR</sequence>